<proteinExistence type="predicted"/>
<dbReference type="STRING" id="141349.BN1232_03965"/>
<reference evidence="7 8" key="1">
    <citation type="submission" date="2015-03" db="EMBL/GenBank/DDBJ databases">
        <authorList>
            <person name="Urmite Genomes"/>
        </authorList>
    </citation>
    <scope>NUCLEOTIDE SEQUENCE [LARGE SCALE GENOMIC DNA]</scope>
    <source>
        <strain evidence="7 8">CSUR P1491</strain>
    </source>
</reference>
<keyword evidence="3 6" id="KW-0812">Transmembrane</keyword>
<keyword evidence="4 6" id="KW-1133">Transmembrane helix</keyword>
<feature type="transmembrane region" description="Helical" evidence="6">
    <location>
        <begin position="36"/>
        <end position="58"/>
    </location>
</feature>
<comment type="subcellular location">
    <subcellularLocation>
        <location evidence="1">Cell membrane</location>
        <topology evidence="1">Multi-pass membrane protein</topology>
    </subcellularLocation>
</comment>
<dbReference type="OrthoDB" id="3830758at2"/>
<dbReference type="EMBL" id="CTEE01000001">
    <property type="protein sequence ID" value="CQD17649.1"/>
    <property type="molecule type" value="Genomic_DNA"/>
</dbReference>
<sequence length="90" mass="9835">MTTALIRTPATAVWLVLIAATGVSWALGTQHGMANHQLASVIILLIAFIKVRLVGMYFMELREAPNVLRGLFETYCVLVCALLLGVFIFA</sequence>
<gene>
    <name evidence="7" type="ORF">BN1232_03965</name>
</gene>
<evidence type="ECO:0000256" key="3">
    <source>
        <dbReference type="ARBA" id="ARBA00022692"/>
    </source>
</evidence>
<dbReference type="GO" id="GO:0005886">
    <property type="term" value="C:plasma membrane"/>
    <property type="evidence" value="ECO:0007669"/>
    <property type="project" value="UniProtKB-SubCell"/>
</dbReference>
<dbReference type="Proteomes" id="UP000199251">
    <property type="component" value="Unassembled WGS sequence"/>
</dbReference>
<dbReference type="AlphaFoldDB" id="A0A0E4GZ48"/>
<organism evidence="7 8">
    <name type="scientific">Mycobacterium lentiflavum</name>
    <dbReference type="NCBI Taxonomy" id="141349"/>
    <lineage>
        <taxon>Bacteria</taxon>
        <taxon>Bacillati</taxon>
        <taxon>Actinomycetota</taxon>
        <taxon>Actinomycetes</taxon>
        <taxon>Mycobacteriales</taxon>
        <taxon>Mycobacteriaceae</taxon>
        <taxon>Mycobacterium</taxon>
        <taxon>Mycobacterium simiae complex</taxon>
    </lineage>
</organism>
<protein>
    <recommendedName>
        <fullName evidence="9">Prokaryotic cytochrome C oxidase subunit IV family protein</fullName>
    </recommendedName>
</protein>
<name>A0A0E4GZ48_MYCLN</name>
<evidence type="ECO:0000313" key="7">
    <source>
        <dbReference type="EMBL" id="CQD17649.1"/>
    </source>
</evidence>
<evidence type="ECO:0000256" key="4">
    <source>
        <dbReference type="ARBA" id="ARBA00022989"/>
    </source>
</evidence>
<dbReference type="Pfam" id="PF03626">
    <property type="entry name" value="COX4_pro"/>
    <property type="match status" value="1"/>
</dbReference>
<accession>A0A0E4GZ48</accession>
<dbReference type="InterPro" id="IPR005171">
    <property type="entry name" value="Cyt_c_oxidase_su4_prok"/>
</dbReference>
<keyword evidence="5 6" id="KW-0472">Membrane</keyword>
<evidence type="ECO:0000256" key="2">
    <source>
        <dbReference type="ARBA" id="ARBA00022475"/>
    </source>
</evidence>
<feature type="transmembrane region" description="Helical" evidence="6">
    <location>
        <begin position="70"/>
        <end position="89"/>
    </location>
</feature>
<evidence type="ECO:0000256" key="1">
    <source>
        <dbReference type="ARBA" id="ARBA00004651"/>
    </source>
</evidence>
<evidence type="ECO:0000256" key="5">
    <source>
        <dbReference type="ARBA" id="ARBA00023136"/>
    </source>
</evidence>
<keyword evidence="2" id="KW-1003">Cell membrane</keyword>
<dbReference type="RefSeq" id="WP_090604223.1">
    <property type="nucleotide sequence ID" value="NZ_CTEE01000001.1"/>
</dbReference>
<evidence type="ECO:0000313" key="8">
    <source>
        <dbReference type="Proteomes" id="UP000199251"/>
    </source>
</evidence>
<evidence type="ECO:0000256" key="6">
    <source>
        <dbReference type="SAM" id="Phobius"/>
    </source>
</evidence>
<evidence type="ECO:0008006" key="9">
    <source>
        <dbReference type="Google" id="ProtNLM"/>
    </source>
</evidence>